<evidence type="ECO:0000256" key="2">
    <source>
        <dbReference type="ARBA" id="ARBA00023015"/>
    </source>
</evidence>
<evidence type="ECO:0000313" key="7">
    <source>
        <dbReference type="EMBL" id="KAH8697942.1"/>
    </source>
</evidence>
<dbReference type="InterPro" id="IPR051127">
    <property type="entry name" value="Fungal_SecMet_Regulators"/>
</dbReference>
<keyword evidence="1" id="KW-0479">Metal-binding</keyword>
<dbReference type="GO" id="GO:0005634">
    <property type="term" value="C:nucleus"/>
    <property type="evidence" value="ECO:0007669"/>
    <property type="project" value="TreeGrafter"/>
</dbReference>
<keyword evidence="5" id="KW-0539">Nucleus</keyword>
<dbReference type="EMBL" id="JAJTJA010000006">
    <property type="protein sequence ID" value="KAH8697942.1"/>
    <property type="molecule type" value="Genomic_DNA"/>
</dbReference>
<dbReference type="CDD" id="cd00067">
    <property type="entry name" value="GAL4"/>
    <property type="match status" value="1"/>
</dbReference>
<dbReference type="SMART" id="SM00906">
    <property type="entry name" value="Fungal_trans"/>
    <property type="match status" value="1"/>
</dbReference>
<protein>
    <recommendedName>
        <fullName evidence="6">Zn(2)-C6 fungal-type domain-containing protein</fullName>
    </recommendedName>
</protein>
<evidence type="ECO:0000256" key="1">
    <source>
        <dbReference type="ARBA" id="ARBA00022723"/>
    </source>
</evidence>
<dbReference type="PROSITE" id="PS50048">
    <property type="entry name" value="ZN2_CY6_FUNGAL_2"/>
    <property type="match status" value="1"/>
</dbReference>
<dbReference type="RefSeq" id="XP_046072643.1">
    <property type="nucleotide sequence ID" value="XM_046220470.1"/>
</dbReference>
<dbReference type="Pfam" id="PF04082">
    <property type="entry name" value="Fungal_trans"/>
    <property type="match status" value="1"/>
</dbReference>
<dbReference type="GO" id="GO:0000435">
    <property type="term" value="P:positive regulation of transcription from RNA polymerase II promoter by galactose"/>
    <property type="evidence" value="ECO:0007669"/>
    <property type="project" value="TreeGrafter"/>
</dbReference>
<evidence type="ECO:0000256" key="3">
    <source>
        <dbReference type="ARBA" id="ARBA00023125"/>
    </source>
</evidence>
<dbReference type="AlphaFoldDB" id="A0AAD4KQB7"/>
<dbReference type="Pfam" id="PF00172">
    <property type="entry name" value="Zn_clus"/>
    <property type="match status" value="1"/>
</dbReference>
<evidence type="ECO:0000259" key="6">
    <source>
        <dbReference type="PROSITE" id="PS50048"/>
    </source>
</evidence>
<dbReference type="PROSITE" id="PS00463">
    <property type="entry name" value="ZN2_CY6_FUNGAL_1"/>
    <property type="match status" value="1"/>
</dbReference>
<dbReference type="CDD" id="cd12148">
    <property type="entry name" value="fungal_TF_MHR"/>
    <property type="match status" value="1"/>
</dbReference>
<evidence type="ECO:0000313" key="8">
    <source>
        <dbReference type="Proteomes" id="UP001201262"/>
    </source>
</evidence>
<dbReference type="GO" id="GO:0000978">
    <property type="term" value="F:RNA polymerase II cis-regulatory region sequence-specific DNA binding"/>
    <property type="evidence" value="ECO:0007669"/>
    <property type="project" value="TreeGrafter"/>
</dbReference>
<dbReference type="SMART" id="SM00066">
    <property type="entry name" value="GAL4"/>
    <property type="match status" value="1"/>
</dbReference>
<dbReference type="InterPro" id="IPR036864">
    <property type="entry name" value="Zn2-C6_fun-type_DNA-bd_sf"/>
</dbReference>
<feature type="domain" description="Zn(2)-C6 fungal-type" evidence="6">
    <location>
        <begin position="34"/>
        <end position="63"/>
    </location>
</feature>
<name>A0AAD4KQB7_9EURO</name>
<dbReference type="InterPro" id="IPR007219">
    <property type="entry name" value="XnlR_reg_dom"/>
</dbReference>
<dbReference type="SUPFAM" id="SSF52317">
    <property type="entry name" value="Class I glutamine amidotransferase-like"/>
    <property type="match status" value="1"/>
</dbReference>
<dbReference type="GO" id="GO:0000981">
    <property type="term" value="F:DNA-binding transcription factor activity, RNA polymerase II-specific"/>
    <property type="evidence" value="ECO:0007669"/>
    <property type="project" value="InterPro"/>
</dbReference>
<keyword evidence="4" id="KW-0804">Transcription</keyword>
<dbReference type="SUPFAM" id="SSF57701">
    <property type="entry name" value="Zn2/Cys6 DNA-binding domain"/>
    <property type="match status" value="1"/>
</dbReference>
<dbReference type="PANTHER" id="PTHR47424:SF5">
    <property type="entry name" value="ZN(II)2CYS6 TRANSCRIPTION FACTOR (EUROFUNG)"/>
    <property type="match status" value="1"/>
</dbReference>
<dbReference type="InterPro" id="IPR001138">
    <property type="entry name" value="Zn2Cys6_DnaBD"/>
</dbReference>
<dbReference type="GeneID" id="70250757"/>
<dbReference type="Gene3D" id="3.40.50.880">
    <property type="match status" value="1"/>
</dbReference>
<dbReference type="PANTHER" id="PTHR47424">
    <property type="entry name" value="REGULATORY PROTEIN GAL4"/>
    <property type="match status" value="1"/>
</dbReference>
<evidence type="ECO:0000256" key="4">
    <source>
        <dbReference type="ARBA" id="ARBA00023163"/>
    </source>
</evidence>
<gene>
    <name evidence="7" type="ORF">BGW36DRAFT_427876</name>
</gene>
<accession>A0AAD4KQB7</accession>
<organism evidence="7 8">
    <name type="scientific">Talaromyces proteolyticus</name>
    <dbReference type="NCBI Taxonomy" id="1131652"/>
    <lineage>
        <taxon>Eukaryota</taxon>
        <taxon>Fungi</taxon>
        <taxon>Dikarya</taxon>
        <taxon>Ascomycota</taxon>
        <taxon>Pezizomycotina</taxon>
        <taxon>Eurotiomycetes</taxon>
        <taxon>Eurotiomycetidae</taxon>
        <taxon>Eurotiales</taxon>
        <taxon>Trichocomaceae</taxon>
        <taxon>Talaromyces</taxon>
        <taxon>Talaromyces sect. Bacilispori</taxon>
    </lineage>
</organism>
<evidence type="ECO:0000256" key="5">
    <source>
        <dbReference type="ARBA" id="ARBA00023242"/>
    </source>
</evidence>
<keyword evidence="3" id="KW-0238">DNA-binding</keyword>
<dbReference type="Gene3D" id="4.10.240.10">
    <property type="entry name" value="Zn(2)-C6 fungal-type DNA-binding domain"/>
    <property type="match status" value="1"/>
</dbReference>
<sequence>MEQRYNQETCTQVKSDHAEDLQAVNKRTRYALIACNGCRKRKARCSGGEPCDRCAHLSQECHYDEVYPGVLLRCHDIKKMQTNILTLQNQIGQLVRNNEQQFHPHSPAVAPIDFFHYIDESFAIKLLLLYDNDIGNMTPVVDTEEMRMCIRQLYAGLGSGQVFPFDETKGKILRWVILIALSIDPRDQSEMVTRLLENCKPLYETSLVVGELCLSTLVLLILEGLYHFHQHDEMLAGRIISLAARMSLELGIHSKERIFSLFPSMEERSLAIRVFWSIYVLDRRWSIGNEIPFALSDSDIDPLLPVPQSSFSYLRVMIAYSRITGKIWSTMARDKKSWASKEASFLNYQIQTWFNAIPSEFKWEQDKLKTGIEISDNPGPRSSNMLIVLLHLRWNQARLLLSLATLETVGFTDQPVSIAEETILLLRNFHMQSATCRLQQTSLSFFVISALEAIFLSILEDPETYGPRCRSSFYSALDLIRCCSHKLIAVPRLWNMVNRVRKDVTRQRLEFNLKSTVLRRQATVSNTAQTVQYYNSAAYEQKCNATTSFRGTNQAIEVLAQIFEELTASWSASSSASRAAPCTVANSAFSDPILFIITQQPDFLTGDSLTTWDNFDSEFRKKLDTGHTALIDYPKASALQKIASQMWTNGGIVTFVCHGPAIFGNVVDLSTHKPKIKGKKITGFNTVVEHTMVIYEELNIWDLEIVEELAERLGATYKSNIINTP</sequence>
<keyword evidence="2" id="KW-0805">Transcription regulation</keyword>
<dbReference type="Proteomes" id="UP001201262">
    <property type="component" value="Unassembled WGS sequence"/>
</dbReference>
<keyword evidence="8" id="KW-1185">Reference proteome</keyword>
<dbReference type="InterPro" id="IPR029062">
    <property type="entry name" value="Class_I_gatase-like"/>
</dbReference>
<comment type="caution">
    <text evidence="7">The sequence shown here is derived from an EMBL/GenBank/DDBJ whole genome shotgun (WGS) entry which is preliminary data.</text>
</comment>
<proteinExistence type="predicted"/>
<dbReference type="GO" id="GO:0008270">
    <property type="term" value="F:zinc ion binding"/>
    <property type="evidence" value="ECO:0007669"/>
    <property type="project" value="InterPro"/>
</dbReference>
<reference evidence="7" key="1">
    <citation type="submission" date="2021-12" db="EMBL/GenBank/DDBJ databases">
        <title>Convergent genome expansion in fungi linked to evolution of root-endophyte symbiosis.</title>
        <authorList>
            <consortium name="DOE Joint Genome Institute"/>
            <person name="Ke Y.-H."/>
            <person name="Bonito G."/>
            <person name="Liao H.-L."/>
            <person name="Looney B."/>
            <person name="Rojas-Flechas A."/>
            <person name="Nash J."/>
            <person name="Hameed K."/>
            <person name="Schadt C."/>
            <person name="Martin F."/>
            <person name="Crous P.W."/>
            <person name="Miettinen O."/>
            <person name="Magnuson J.K."/>
            <person name="Labbe J."/>
            <person name="Jacobson D."/>
            <person name="Doktycz M.J."/>
            <person name="Veneault-Fourrey C."/>
            <person name="Kuo A."/>
            <person name="Mondo S."/>
            <person name="Calhoun S."/>
            <person name="Riley R."/>
            <person name="Ohm R."/>
            <person name="LaButti K."/>
            <person name="Andreopoulos B."/>
            <person name="Pangilinan J."/>
            <person name="Nolan M."/>
            <person name="Tritt A."/>
            <person name="Clum A."/>
            <person name="Lipzen A."/>
            <person name="Daum C."/>
            <person name="Barry K."/>
            <person name="Grigoriev I.V."/>
            <person name="Vilgalys R."/>
        </authorList>
    </citation>
    <scope>NUCLEOTIDE SEQUENCE</scope>
    <source>
        <strain evidence="7">PMI_201</strain>
    </source>
</reference>
<dbReference type="GO" id="GO:0006351">
    <property type="term" value="P:DNA-templated transcription"/>
    <property type="evidence" value="ECO:0007669"/>
    <property type="project" value="InterPro"/>
</dbReference>